<proteinExistence type="predicted"/>
<organism evidence="2 3">
    <name type="scientific">Archangium minus</name>
    <dbReference type="NCBI Taxonomy" id="83450"/>
    <lineage>
        <taxon>Bacteria</taxon>
        <taxon>Pseudomonadati</taxon>
        <taxon>Myxococcota</taxon>
        <taxon>Myxococcia</taxon>
        <taxon>Myxococcales</taxon>
        <taxon>Cystobacterineae</taxon>
        <taxon>Archangiaceae</taxon>
        <taxon>Archangium</taxon>
    </lineage>
</organism>
<dbReference type="RefSeq" id="WP_395819937.1">
    <property type="nucleotide sequence ID" value="NZ_CP043494.1"/>
</dbReference>
<dbReference type="InterPro" id="IPR014710">
    <property type="entry name" value="RmlC-like_jellyroll"/>
</dbReference>
<dbReference type="Pfam" id="PF12973">
    <property type="entry name" value="Cupin_7"/>
    <property type="match status" value="1"/>
</dbReference>
<dbReference type="Gene3D" id="1.10.10.1320">
    <property type="entry name" value="Anti-sigma factor, zinc-finger domain"/>
    <property type="match status" value="1"/>
</dbReference>
<feature type="domain" description="ChrR-like cupin" evidence="1">
    <location>
        <begin position="102"/>
        <end position="189"/>
    </location>
</feature>
<dbReference type="SUPFAM" id="SSF51182">
    <property type="entry name" value="RmlC-like cupins"/>
    <property type="match status" value="1"/>
</dbReference>
<evidence type="ECO:0000313" key="3">
    <source>
        <dbReference type="Proteomes" id="UP001611383"/>
    </source>
</evidence>
<gene>
    <name evidence="2" type="ORF">F0U60_15470</name>
</gene>
<evidence type="ECO:0000259" key="1">
    <source>
        <dbReference type="Pfam" id="PF12973"/>
    </source>
</evidence>
<protein>
    <recommendedName>
        <fullName evidence="1">ChrR-like cupin domain-containing protein</fullName>
    </recommendedName>
</protein>
<dbReference type="Proteomes" id="UP001611383">
    <property type="component" value="Chromosome"/>
</dbReference>
<dbReference type="InterPro" id="IPR025979">
    <property type="entry name" value="ChrR-like_cupin_dom"/>
</dbReference>
<dbReference type="EMBL" id="CP043494">
    <property type="protein sequence ID" value="WNG45344.1"/>
    <property type="molecule type" value="Genomic_DNA"/>
</dbReference>
<accession>A0ABY9WNI4</accession>
<dbReference type="Gene3D" id="2.60.120.10">
    <property type="entry name" value="Jelly Rolls"/>
    <property type="match status" value="1"/>
</dbReference>
<dbReference type="InterPro" id="IPR011051">
    <property type="entry name" value="RmlC_Cupin_sf"/>
</dbReference>
<evidence type="ECO:0000313" key="2">
    <source>
        <dbReference type="EMBL" id="WNG45344.1"/>
    </source>
</evidence>
<name>A0ABY9WNI4_9BACT</name>
<reference evidence="2 3" key="1">
    <citation type="submission" date="2019-08" db="EMBL/GenBank/DDBJ databases">
        <title>Archangium and Cystobacter genomes.</title>
        <authorList>
            <person name="Chen I.-C.K."/>
            <person name="Wielgoss S."/>
        </authorList>
    </citation>
    <scope>NUCLEOTIDE SEQUENCE [LARGE SCALE GENOMIC DNA]</scope>
    <source>
        <strain evidence="2 3">Cbm 6</strain>
    </source>
</reference>
<dbReference type="InterPro" id="IPR041916">
    <property type="entry name" value="Anti_sigma_zinc_sf"/>
</dbReference>
<sequence>MMLAPTYHPEARRLLAYATGHADLPLRLMMEAHLSNCSVCTRQVACLSAPGGRVLEAWPEQTPPPDLLDRIWVQVARRQPEAVAGIPLPAALLADLPPPRSWRWRTTFSGGCRVARLLRDESSGSSLFLVHLPPDGRFPFHVHLGDEDSLVLTGGVRLGGRLLEAGDWDHTSPGVEHEARADAHEGCWTLSRLEGRGLRLAGWRGMLQWVMERGL</sequence>
<keyword evidence="3" id="KW-1185">Reference proteome</keyword>